<accession>A0ABW4SE84</accession>
<dbReference type="Proteomes" id="UP001597218">
    <property type="component" value="Unassembled WGS sequence"/>
</dbReference>
<keyword evidence="2" id="KW-1133">Transmembrane helix</keyword>
<feature type="transmembrane region" description="Helical" evidence="2">
    <location>
        <begin position="7"/>
        <end position="27"/>
    </location>
</feature>
<evidence type="ECO:0000256" key="2">
    <source>
        <dbReference type="SAM" id="Phobius"/>
    </source>
</evidence>
<dbReference type="InterPro" id="IPR007211">
    <property type="entry name" value="DUF378"/>
</dbReference>
<proteinExistence type="predicted"/>
<dbReference type="EMBL" id="JBHUGI010000015">
    <property type="protein sequence ID" value="MFD1927773.1"/>
    <property type="molecule type" value="Genomic_DNA"/>
</dbReference>
<feature type="transmembrane region" description="Helical" evidence="2">
    <location>
        <begin position="39"/>
        <end position="61"/>
    </location>
</feature>
<reference evidence="4" key="1">
    <citation type="journal article" date="2019" name="Int. J. Syst. Evol. Microbiol.">
        <title>The Global Catalogue of Microorganisms (GCM) 10K type strain sequencing project: providing services to taxonomists for standard genome sequencing and annotation.</title>
        <authorList>
            <consortium name="The Broad Institute Genomics Platform"/>
            <consortium name="The Broad Institute Genome Sequencing Center for Infectious Disease"/>
            <person name="Wu L."/>
            <person name="Ma J."/>
        </authorList>
    </citation>
    <scope>NUCLEOTIDE SEQUENCE [LARGE SCALE GENOMIC DNA]</scope>
    <source>
        <strain evidence="4">CGMCC 4.7177</strain>
    </source>
</reference>
<keyword evidence="2" id="KW-0472">Membrane</keyword>
<dbReference type="Pfam" id="PF04070">
    <property type="entry name" value="DUF378"/>
    <property type="match status" value="1"/>
</dbReference>
<gene>
    <name evidence="3" type="ORF">ACFSFY_06820</name>
</gene>
<feature type="compositionally biased region" description="Basic residues" evidence="1">
    <location>
        <begin position="96"/>
        <end position="115"/>
    </location>
</feature>
<comment type="caution">
    <text evidence="3">The sequence shown here is derived from an EMBL/GenBank/DDBJ whole genome shotgun (WGS) entry which is preliminary data.</text>
</comment>
<sequence>MGAIQRTALALVIIGAINWGLIGFFRFDLVSAIFGGQDAFLSRVIFGLVGISGLACLAQLFKPMEEVEVDSTRHVHKDLNYNTEFGEEPDFTKPKDPKKKKPNVNKHKGNTPKKK</sequence>
<keyword evidence="4" id="KW-1185">Reference proteome</keyword>
<evidence type="ECO:0000313" key="4">
    <source>
        <dbReference type="Proteomes" id="UP001597218"/>
    </source>
</evidence>
<dbReference type="RefSeq" id="WP_381536530.1">
    <property type="nucleotide sequence ID" value="NZ_JBHUGI010000015.1"/>
</dbReference>
<dbReference type="PANTHER" id="PTHR37304:SF1">
    <property type="entry name" value="MEMBRANE PROTEIN"/>
    <property type="match status" value="1"/>
</dbReference>
<feature type="region of interest" description="Disordered" evidence="1">
    <location>
        <begin position="80"/>
        <end position="115"/>
    </location>
</feature>
<dbReference type="PANTHER" id="PTHR37304">
    <property type="entry name" value="MEMBRANE PROTEIN-RELATED"/>
    <property type="match status" value="1"/>
</dbReference>
<keyword evidence="2" id="KW-0812">Transmembrane</keyword>
<evidence type="ECO:0000256" key="1">
    <source>
        <dbReference type="SAM" id="MobiDB-lite"/>
    </source>
</evidence>
<name>A0ABW4SE84_9BACL</name>
<organism evidence="3 4">
    <name type="scientific">Sporosarcina siberiensis</name>
    <dbReference type="NCBI Taxonomy" id="1365606"/>
    <lineage>
        <taxon>Bacteria</taxon>
        <taxon>Bacillati</taxon>
        <taxon>Bacillota</taxon>
        <taxon>Bacilli</taxon>
        <taxon>Bacillales</taxon>
        <taxon>Caryophanaceae</taxon>
        <taxon>Sporosarcina</taxon>
    </lineage>
</organism>
<evidence type="ECO:0000313" key="3">
    <source>
        <dbReference type="EMBL" id="MFD1927773.1"/>
    </source>
</evidence>
<protein>
    <submittedName>
        <fullName evidence="3">DUF378 domain-containing protein</fullName>
    </submittedName>
</protein>